<dbReference type="GO" id="GO:0060964">
    <property type="term" value="P:regulation of miRNA-mediated gene silencing"/>
    <property type="evidence" value="ECO:0007669"/>
    <property type="project" value="InterPro"/>
</dbReference>
<keyword evidence="6" id="KW-0238">DNA-binding</keyword>
<dbReference type="Pfam" id="PF13017">
    <property type="entry name" value="Maelstrom"/>
    <property type="match status" value="1"/>
</dbReference>
<sequence>MTQEIEETVCALRHQNSLKTQPFHLVHIDYYCKDSSGRYLGCDFVLAEFSFVDGVRKAFHAFINASEIPLGYASQAFKHATENHLITLPPVSESHHQEILSNIRSFLMREDGDETKLPPLYTRPGDTGAAESVLWQLNERPGPHMNAGRDSFRIHSVCKQFHTLRNASMDGLSEVILPPNFLPEHELINDALEFTDGISCDFHEELEEM</sequence>
<dbReference type="InterPro" id="IPR024970">
    <property type="entry name" value="Maelstrom"/>
</dbReference>
<evidence type="ECO:0000256" key="1">
    <source>
        <dbReference type="ARBA" id="ARBA00004123"/>
    </source>
</evidence>
<dbReference type="GO" id="GO:0007283">
    <property type="term" value="P:spermatogenesis"/>
    <property type="evidence" value="ECO:0007669"/>
    <property type="project" value="TreeGrafter"/>
</dbReference>
<dbReference type="InParanoid" id="A0A2J7Q5S4"/>
<dbReference type="OrthoDB" id="24555at2759"/>
<organism evidence="10 11">
    <name type="scientific">Cryptotermes secundus</name>
    <dbReference type="NCBI Taxonomy" id="105785"/>
    <lineage>
        <taxon>Eukaryota</taxon>
        <taxon>Metazoa</taxon>
        <taxon>Ecdysozoa</taxon>
        <taxon>Arthropoda</taxon>
        <taxon>Hexapoda</taxon>
        <taxon>Insecta</taxon>
        <taxon>Pterygota</taxon>
        <taxon>Neoptera</taxon>
        <taxon>Polyneoptera</taxon>
        <taxon>Dictyoptera</taxon>
        <taxon>Blattodea</taxon>
        <taxon>Blattoidea</taxon>
        <taxon>Termitoidae</taxon>
        <taxon>Kalotermitidae</taxon>
        <taxon>Cryptotermitinae</taxon>
        <taxon>Cryptotermes</taxon>
    </lineage>
</organism>
<comment type="similarity">
    <text evidence="3">Belongs to the maelstrom family.</text>
</comment>
<dbReference type="GO" id="GO:0007140">
    <property type="term" value="P:male meiotic nuclear division"/>
    <property type="evidence" value="ECO:0007669"/>
    <property type="project" value="TreeGrafter"/>
</dbReference>
<evidence type="ECO:0000259" key="9">
    <source>
        <dbReference type="Pfam" id="PF13017"/>
    </source>
</evidence>
<evidence type="ECO:0000313" key="10">
    <source>
        <dbReference type="EMBL" id="PNF23936.1"/>
    </source>
</evidence>
<dbReference type="Proteomes" id="UP000235965">
    <property type="component" value="Unassembled WGS sequence"/>
</dbReference>
<dbReference type="GO" id="GO:0005634">
    <property type="term" value="C:nucleus"/>
    <property type="evidence" value="ECO:0007669"/>
    <property type="project" value="UniProtKB-SubCell"/>
</dbReference>
<dbReference type="AlphaFoldDB" id="A0A2J7Q5S4"/>
<dbReference type="InterPro" id="IPR039259">
    <property type="entry name" value="Protein_maelstrom"/>
</dbReference>
<evidence type="ECO:0000256" key="7">
    <source>
        <dbReference type="ARBA" id="ARBA00023158"/>
    </source>
</evidence>
<comment type="subcellular location">
    <subcellularLocation>
        <location evidence="2">Cytoplasm</location>
    </subcellularLocation>
    <subcellularLocation>
        <location evidence="1">Nucleus</location>
    </subcellularLocation>
</comment>
<dbReference type="PANTHER" id="PTHR21358">
    <property type="entry name" value="PROTEIN MAELSTROM HOMOLOG"/>
    <property type="match status" value="1"/>
</dbReference>
<dbReference type="GO" id="GO:0045892">
    <property type="term" value="P:negative regulation of DNA-templated transcription"/>
    <property type="evidence" value="ECO:0007669"/>
    <property type="project" value="TreeGrafter"/>
</dbReference>
<accession>A0A2J7Q5S4</accession>
<dbReference type="GO" id="GO:0043565">
    <property type="term" value="F:sequence-specific DNA binding"/>
    <property type="evidence" value="ECO:0007669"/>
    <property type="project" value="TreeGrafter"/>
</dbReference>
<dbReference type="GO" id="GO:0043186">
    <property type="term" value="C:P granule"/>
    <property type="evidence" value="ECO:0007669"/>
    <property type="project" value="TreeGrafter"/>
</dbReference>
<dbReference type="PANTHER" id="PTHR21358:SF4">
    <property type="entry name" value="PROTEIN MAELSTROM HOMOLOG"/>
    <property type="match status" value="1"/>
</dbReference>
<reference evidence="10 11" key="1">
    <citation type="submission" date="2017-12" db="EMBL/GenBank/DDBJ databases">
        <title>Hemimetabolous genomes reveal molecular basis of termite eusociality.</title>
        <authorList>
            <person name="Harrison M.C."/>
            <person name="Jongepier E."/>
            <person name="Robertson H.M."/>
            <person name="Arning N."/>
            <person name="Bitard-Feildel T."/>
            <person name="Chao H."/>
            <person name="Childers C.P."/>
            <person name="Dinh H."/>
            <person name="Doddapaneni H."/>
            <person name="Dugan S."/>
            <person name="Gowin J."/>
            <person name="Greiner C."/>
            <person name="Han Y."/>
            <person name="Hu H."/>
            <person name="Hughes D.S.T."/>
            <person name="Huylmans A.-K."/>
            <person name="Kemena C."/>
            <person name="Kremer L.P.M."/>
            <person name="Lee S.L."/>
            <person name="Lopez-Ezquerra A."/>
            <person name="Mallet L."/>
            <person name="Monroy-Kuhn J.M."/>
            <person name="Moser A."/>
            <person name="Murali S.C."/>
            <person name="Muzny D.M."/>
            <person name="Otani S."/>
            <person name="Piulachs M.-D."/>
            <person name="Poelchau M."/>
            <person name="Qu J."/>
            <person name="Schaub F."/>
            <person name="Wada-Katsumata A."/>
            <person name="Worley K.C."/>
            <person name="Xie Q."/>
            <person name="Ylla G."/>
            <person name="Poulsen M."/>
            <person name="Gibbs R.A."/>
            <person name="Schal C."/>
            <person name="Richards S."/>
            <person name="Belles X."/>
            <person name="Korb J."/>
            <person name="Bornberg-Bauer E."/>
        </authorList>
    </citation>
    <scope>NUCLEOTIDE SEQUENCE [LARGE SCALE GENOMIC DNA]</scope>
    <source>
        <tissue evidence="10">Whole body</tissue>
    </source>
</reference>
<evidence type="ECO:0000256" key="8">
    <source>
        <dbReference type="ARBA" id="ARBA00023242"/>
    </source>
</evidence>
<evidence type="ECO:0000256" key="6">
    <source>
        <dbReference type="ARBA" id="ARBA00023125"/>
    </source>
</evidence>
<comment type="caution">
    <text evidence="10">The sequence shown here is derived from an EMBL/GenBank/DDBJ whole genome shotgun (WGS) entry which is preliminary data.</text>
</comment>
<dbReference type="GO" id="GO:0030154">
    <property type="term" value="P:cell differentiation"/>
    <property type="evidence" value="ECO:0007669"/>
    <property type="project" value="UniProtKB-KW"/>
</dbReference>
<keyword evidence="8" id="KW-0539">Nucleus</keyword>
<keyword evidence="7" id="KW-0943">RNA-mediated gene silencing</keyword>
<dbReference type="EMBL" id="NEVH01017545">
    <property type="protein sequence ID" value="PNF23936.1"/>
    <property type="molecule type" value="Genomic_DNA"/>
</dbReference>
<protein>
    <recommendedName>
        <fullName evidence="9">Maelstrom domain-containing protein</fullName>
    </recommendedName>
</protein>
<feature type="domain" description="Maelstrom" evidence="9">
    <location>
        <begin position="37"/>
        <end position="207"/>
    </location>
</feature>
<keyword evidence="4" id="KW-0963">Cytoplasm</keyword>
<keyword evidence="11" id="KW-1185">Reference proteome</keyword>
<proteinExistence type="inferred from homology"/>
<name>A0A2J7Q5S4_9NEOP</name>
<evidence type="ECO:0000256" key="2">
    <source>
        <dbReference type="ARBA" id="ARBA00004496"/>
    </source>
</evidence>
<gene>
    <name evidence="10" type="ORF">B7P43_G12111</name>
</gene>
<evidence type="ECO:0000256" key="3">
    <source>
        <dbReference type="ARBA" id="ARBA00007057"/>
    </source>
</evidence>
<dbReference type="GO" id="GO:0034587">
    <property type="term" value="P:piRNA processing"/>
    <property type="evidence" value="ECO:0007669"/>
    <property type="project" value="TreeGrafter"/>
</dbReference>
<evidence type="ECO:0000256" key="4">
    <source>
        <dbReference type="ARBA" id="ARBA00022490"/>
    </source>
</evidence>
<keyword evidence="5" id="KW-0221">Differentiation</keyword>
<evidence type="ECO:0000256" key="5">
    <source>
        <dbReference type="ARBA" id="ARBA00022782"/>
    </source>
</evidence>
<dbReference type="STRING" id="105785.A0A2J7Q5S4"/>
<evidence type="ECO:0000313" key="11">
    <source>
        <dbReference type="Proteomes" id="UP000235965"/>
    </source>
</evidence>